<dbReference type="InterPro" id="IPR052945">
    <property type="entry name" value="Mitotic_Regulator"/>
</dbReference>
<dbReference type="InterPro" id="IPR011990">
    <property type="entry name" value="TPR-like_helical_dom_sf"/>
</dbReference>
<reference evidence="5 6" key="1">
    <citation type="submission" date="2024-04" db="EMBL/GenBank/DDBJ databases">
        <title>genome sequences of Mucor flavus KT1a and Helicostylum pulchrum KT1b strains isolated from the surface of a dry-aged beef.</title>
        <authorList>
            <person name="Toyotome T."/>
            <person name="Hosono M."/>
            <person name="Torimaru M."/>
            <person name="Fukuda K."/>
            <person name="Mikami N."/>
        </authorList>
    </citation>
    <scope>NUCLEOTIDE SEQUENCE [LARGE SCALE GENOMIC DNA]</scope>
    <source>
        <strain evidence="5 6">KT1a</strain>
    </source>
</reference>
<dbReference type="Gene3D" id="1.25.40.10">
    <property type="entry name" value="Tetratricopeptide repeat domain"/>
    <property type="match status" value="1"/>
</dbReference>
<evidence type="ECO:0000256" key="3">
    <source>
        <dbReference type="ARBA" id="ARBA00023274"/>
    </source>
</evidence>
<dbReference type="SMART" id="SM00671">
    <property type="entry name" value="SEL1"/>
    <property type="match status" value="4"/>
</dbReference>
<comment type="caution">
    <text evidence="5">The sequence shown here is derived from an EMBL/GenBank/DDBJ whole genome shotgun (WGS) entry which is preliminary data.</text>
</comment>
<dbReference type="Pfam" id="PF00237">
    <property type="entry name" value="Ribosomal_L22"/>
    <property type="match status" value="1"/>
</dbReference>
<dbReference type="Gene3D" id="3.90.470.10">
    <property type="entry name" value="Ribosomal protein L22/L17"/>
    <property type="match status" value="1"/>
</dbReference>
<dbReference type="Pfam" id="PF08238">
    <property type="entry name" value="Sel1"/>
    <property type="match status" value="4"/>
</dbReference>
<name>A0ABP9YVI9_9FUNG</name>
<evidence type="ECO:0000256" key="1">
    <source>
        <dbReference type="ARBA" id="ARBA00009451"/>
    </source>
</evidence>
<evidence type="ECO:0000256" key="4">
    <source>
        <dbReference type="RuleBase" id="RU004005"/>
    </source>
</evidence>
<evidence type="ECO:0000313" key="6">
    <source>
        <dbReference type="Proteomes" id="UP001473302"/>
    </source>
</evidence>
<protein>
    <recommendedName>
        <fullName evidence="7">Ribosomal protein L22</fullName>
    </recommendedName>
</protein>
<dbReference type="PANTHER" id="PTHR43628">
    <property type="entry name" value="ACTIVATOR OF C KINASE PROTEIN 1-RELATED"/>
    <property type="match status" value="1"/>
</dbReference>
<accession>A0ABP9YVI9</accession>
<keyword evidence="2 4" id="KW-0689">Ribosomal protein</keyword>
<dbReference type="PANTHER" id="PTHR43628:SF1">
    <property type="entry name" value="CHITIN SYNTHASE REGULATORY FACTOR 2-RELATED"/>
    <property type="match status" value="1"/>
</dbReference>
<organism evidence="5 6">
    <name type="scientific">Mucor flavus</name>
    <dbReference type="NCBI Taxonomy" id="439312"/>
    <lineage>
        <taxon>Eukaryota</taxon>
        <taxon>Fungi</taxon>
        <taxon>Fungi incertae sedis</taxon>
        <taxon>Mucoromycota</taxon>
        <taxon>Mucoromycotina</taxon>
        <taxon>Mucoromycetes</taxon>
        <taxon>Mucorales</taxon>
        <taxon>Mucorineae</taxon>
        <taxon>Mucoraceae</taxon>
        <taxon>Mucor</taxon>
    </lineage>
</organism>
<dbReference type="InterPro" id="IPR006597">
    <property type="entry name" value="Sel1-like"/>
</dbReference>
<sequence length="450" mass="52121">MSENTNKTALAQRKTGEEYFETEKRGHIERHRRQILVAPVNSYIHRSIDFLKMVYGVKYPTSSLEYYERKLENENPFVVSEANYNIGLIHQFEGDYVTAIYHYRKAAAEGHVKACEKLGRLYYKGLGVKQDYVESIEWYRLAAAKGDVESLFRLGVIYNDGKNVPQDYAEAFIFYAAAARRGHVVSSYNMGVMFENGQGVHRNLTKAFQYYTQAAEQNDFEAQVKVKSLRRSGHGETSALKALQPFKQVNTVRVLSFSTSSLRRVEQPTPDRPQIGASSLFENVQVEAEEKLAQQDRKVIEKEYQFSSGNFKTSPRKLNMLARQIRNLPVEEAIRQMEFSDKRSAKKILHNLAFARKNATDQKGMENMVVSQAWVGKGRYVRRVRAHGRGQFGVMHHKEAHIKFLFKEATEKSTEKEDRRNIRGWNDPKKTWTPLKENKPIYNVKAFYNW</sequence>
<proteinExistence type="inferred from homology"/>
<dbReference type="InterPro" id="IPR036394">
    <property type="entry name" value="Ribosomal_uL22_sf"/>
</dbReference>
<dbReference type="SUPFAM" id="SSF81901">
    <property type="entry name" value="HCP-like"/>
    <property type="match status" value="1"/>
</dbReference>
<evidence type="ECO:0000256" key="2">
    <source>
        <dbReference type="ARBA" id="ARBA00022980"/>
    </source>
</evidence>
<dbReference type="EMBL" id="BAABUK010000008">
    <property type="protein sequence ID" value="GAA5810870.1"/>
    <property type="molecule type" value="Genomic_DNA"/>
</dbReference>
<gene>
    <name evidence="5" type="ORF">MFLAVUS_004298</name>
</gene>
<dbReference type="Proteomes" id="UP001473302">
    <property type="component" value="Unassembled WGS sequence"/>
</dbReference>
<dbReference type="InterPro" id="IPR001063">
    <property type="entry name" value="Ribosomal_uL22"/>
</dbReference>
<dbReference type="SUPFAM" id="SSF54843">
    <property type="entry name" value="Ribosomal protein L22"/>
    <property type="match status" value="1"/>
</dbReference>
<evidence type="ECO:0008006" key="7">
    <source>
        <dbReference type="Google" id="ProtNLM"/>
    </source>
</evidence>
<comment type="similarity">
    <text evidence="1 4">Belongs to the universal ribosomal protein uL22 family.</text>
</comment>
<keyword evidence="3 4" id="KW-0687">Ribonucleoprotein</keyword>
<keyword evidence="6" id="KW-1185">Reference proteome</keyword>
<evidence type="ECO:0000313" key="5">
    <source>
        <dbReference type="EMBL" id="GAA5810870.1"/>
    </source>
</evidence>